<proteinExistence type="inferred from homology"/>
<dbReference type="Proteomes" id="UP000241538">
    <property type="component" value="Chromosome"/>
</dbReference>
<name>A0AAN1NUG0_9GAMM</name>
<dbReference type="Gene3D" id="3.10.450.30">
    <property type="entry name" value="Microbial ribonucleases"/>
    <property type="match status" value="1"/>
</dbReference>
<sequence>MAAGSAAFNNTTPGGQLGGDIFDNSTNILPSVQGRMWREADIGLNNTLSRGNQPSTRLLYSNDGLLNITTDHYGTATSIGKWK</sequence>
<dbReference type="InterPro" id="IPR016191">
    <property type="entry name" value="Ribonuclease/ribotoxin"/>
</dbReference>
<accession>A0AAN1NUG0</accession>
<keyword evidence="2" id="KW-0540">Nuclease</keyword>
<organism evidence="5 6">
    <name type="scientific">Pantoea vagans</name>
    <dbReference type="NCBI Taxonomy" id="470934"/>
    <lineage>
        <taxon>Bacteria</taxon>
        <taxon>Pseudomonadati</taxon>
        <taxon>Pseudomonadota</taxon>
        <taxon>Gammaproteobacteria</taxon>
        <taxon>Enterobacterales</taxon>
        <taxon>Erwiniaceae</taxon>
        <taxon>Pantoea</taxon>
    </lineage>
</organism>
<evidence type="ECO:0000313" key="6">
    <source>
        <dbReference type="Proteomes" id="UP000241538"/>
    </source>
</evidence>
<gene>
    <name evidence="5" type="ORF">C9381_14265</name>
</gene>
<dbReference type="GO" id="GO:0003723">
    <property type="term" value="F:RNA binding"/>
    <property type="evidence" value="ECO:0007669"/>
    <property type="project" value="InterPro"/>
</dbReference>
<feature type="region of interest" description="Disordered" evidence="4">
    <location>
        <begin position="1"/>
        <end position="23"/>
    </location>
</feature>
<evidence type="ECO:0000256" key="1">
    <source>
        <dbReference type="ARBA" id="ARBA00009006"/>
    </source>
</evidence>
<dbReference type="EMBL" id="CP028349">
    <property type="protein sequence ID" value="AVV39310.1"/>
    <property type="molecule type" value="Genomic_DNA"/>
</dbReference>
<evidence type="ECO:0000256" key="2">
    <source>
        <dbReference type="ARBA" id="ARBA00022722"/>
    </source>
</evidence>
<protein>
    <submittedName>
        <fullName evidence="5">Uncharacterized protein</fullName>
    </submittedName>
</protein>
<dbReference type="GO" id="GO:0016787">
    <property type="term" value="F:hydrolase activity"/>
    <property type="evidence" value="ECO:0007669"/>
    <property type="project" value="UniProtKB-KW"/>
</dbReference>
<dbReference type="PRINTS" id="PR00117">
    <property type="entry name" value="BARNASE"/>
</dbReference>
<keyword evidence="3" id="KW-0378">Hydrolase</keyword>
<dbReference type="SUPFAM" id="SSF53933">
    <property type="entry name" value="Microbial ribonucleases"/>
    <property type="match status" value="1"/>
</dbReference>
<dbReference type="AlphaFoldDB" id="A0AAN1NUG0"/>
<dbReference type="InterPro" id="IPR001887">
    <property type="entry name" value="Barnase"/>
</dbReference>
<evidence type="ECO:0000256" key="3">
    <source>
        <dbReference type="ARBA" id="ARBA00022801"/>
    </source>
</evidence>
<evidence type="ECO:0000256" key="4">
    <source>
        <dbReference type="SAM" id="MobiDB-lite"/>
    </source>
</evidence>
<evidence type="ECO:0000313" key="5">
    <source>
        <dbReference type="EMBL" id="AVV39310.1"/>
    </source>
</evidence>
<reference evidence="5 6" key="1">
    <citation type="journal article" date="2018" name="Int J Genomics">
        <title>Comparative Genomics Analysis of Plasmid pPV989-94 from a Clinical Isolate of Pantoea vagans PV989.</title>
        <authorList>
            <person name="Xu L."/>
            <person name="Yin M."/>
            <person name="Zhu T."/>
            <person name="Lu J."/>
            <person name="Bao Q."/>
        </authorList>
    </citation>
    <scope>NUCLEOTIDE SEQUENCE [LARGE SCALE GENOMIC DNA]</scope>
    <source>
        <strain evidence="5 6">PV989</strain>
    </source>
</reference>
<comment type="similarity">
    <text evidence="1">Belongs to the ribonuclease N1/T1 family.</text>
</comment>
<dbReference type="GO" id="GO:0004521">
    <property type="term" value="F:RNA endonuclease activity"/>
    <property type="evidence" value="ECO:0007669"/>
    <property type="project" value="InterPro"/>
</dbReference>